<organism evidence="1">
    <name type="scientific">Rhizophora mucronata</name>
    <name type="common">Asiatic mangrove</name>
    <dbReference type="NCBI Taxonomy" id="61149"/>
    <lineage>
        <taxon>Eukaryota</taxon>
        <taxon>Viridiplantae</taxon>
        <taxon>Streptophyta</taxon>
        <taxon>Embryophyta</taxon>
        <taxon>Tracheophyta</taxon>
        <taxon>Spermatophyta</taxon>
        <taxon>Magnoliopsida</taxon>
        <taxon>eudicotyledons</taxon>
        <taxon>Gunneridae</taxon>
        <taxon>Pentapetalae</taxon>
        <taxon>rosids</taxon>
        <taxon>fabids</taxon>
        <taxon>Malpighiales</taxon>
        <taxon>Rhizophoraceae</taxon>
        <taxon>Rhizophora</taxon>
    </lineage>
</organism>
<name>A0A2P2MQZ5_RHIMU</name>
<dbReference type="AlphaFoldDB" id="A0A2P2MQZ5"/>
<evidence type="ECO:0000313" key="1">
    <source>
        <dbReference type="EMBL" id="MBX32638.1"/>
    </source>
</evidence>
<reference evidence="1" key="1">
    <citation type="submission" date="2018-02" db="EMBL/GenBank/DDBJ databases">
        <title>Rhizophora mucronata_Transcriptome.</title>
        <authorList>
            <person name="Meera S.P."/>
            <person name="Sreeshan A."/>
            <person name="Augustine A."/>
        </authorList>
    </citation>
    <scope>NUCLEOTIDE SEQUENCE</scope>
    <source>
        <tissue evidence="1">Leaf</tissue>
    </source>
</reference>
<accession>A0A2P2MQZ5</accession>
<proteinExistence type="predicted"/>
<dbReference type="EMBL" id="GGEC01052154">
    <property type="protein sequence ID" value="MBX32638.1"/>
    <property type="molecule type" value="Transcribed_RNA"/>
</dbReference>
<sequence>MFSNHDAKKLFSFLFSFYNDRRNQTGKSMNLKSFLIIHIFFTMKRNLQKLYLSDSIPLPQLLPVACYKNIPSPQNESYQISFPCYSCVCCSSSSSSA</sequence>
<protein>
    <submittedName>
        <fullName evidence="1">Uncharacterized protein</fullName>
    </submittedName>
</protein>